<feature type="compositionally biased region" description="Low complexity" evidence="1">
    <location>
        <begin position="27"/>
        <end position="40"/>
    </location>
</feature>
<feature type="compositionally biased region" description="Basic and acidic residues" evidence="1">
    <location>
        <begin position="1024"/>
        <end position="1041"/>
    </location>
</feature>
<feature type="region of interest" description="Disordered" evidence="1">
    <location>
        <begin position="892"/>
        <end position="1292"/>
    </location>
</feature>
<feature type="compositionally biased region" description="Basic and acidic residues" evidence="1">
    <location>
        <begin position="824"/>
        <end position="846"/>
    </location>
</feature>
<protein>
    <submittedName>
        <fullName evidence="2">Uncharacterized protein</fullName>
    </submittedName>
</protein>
<feature type="compositionally biased region" description="Low complexity" evidence="1">
    <location>
        <begin position="1119"/>
        <end position="1139"/>
    </location>
</feature>
<reference evidence="2 3" key="1">
    <citation type="journal article" date="2015" name="BMC Genomics">
        <title>Gene expression during zombie ant biting behavior reflects the complexity underlying fungal parasitic behavioral manipulation.</title>
        <authorList>
            <person name="de Bekker C."/>
            <person name="Ohm R.A."/>
            <person name="Loreto R.G."/>
            <person name="Sebastian A."/>
            <person name="Albert I."/>
            <person name="Merrow M."/>
            <person name="Brachmann A."/>
            <person name="Hughes D.P."/>
        </authorList>
    </citation>
    <scope>NUCLEOTIDE SEQUENCE [LARGE SCALE GENOMIC DNA]</scope>
    <source>
        <strain evidence="2 3">SC16a</strain>
    </source>
</reference>
<comment type="caution">
    <text evidence="2">The sequence shown here is derived from an EMBL/GenBank/DDBJ whole genome shotgun (WGS) entry which is preliminary data.</text>
</comment>
<organism evidence="2 3">
    <name type="scientific">Ophiocordyceps unilateralis</name>
    <name type="common">Zombie-ant fungus</name>
    <name type="synonym">Torrubia unilateralis</name>
    <dbReference type="NCBI Taxonomy" id="268505"/>
    <lineage>
        <taxon>Eukaryota</taxon>
        <taxon>Fungi</taxon>
        <taxon>Dikarya</taxon>
        <taxon>Ascomycota</taxon>
        <taxon>Pezizomycotina</taxon>
        <taxon>Sordariomycetes</taxon>
        <taxon>Hypocreomycetidae</taxon>
        <taxon>Hypocreales</taxon>
        <taxon>Ophiocordycipitaceae</taxon>
        <taxon>Ophiocordyceps</taxon>
    </lineage>
</organism>
<feature type="compositionally biased region" description="Polar residues" evidence="1">
    <location>
        <begin position="454"/>
        <end position="485"/>
    </location>
</feature>
<evidence type="ECO:0000313" key="2">
    <source>
        <dbReference type="EMBL" id="PFH62955.1"/>
    </source>
</evidence>
<feature type="compositionally biased region" description="Polar residues" evidence="1">
    <location>
        <begin position="1054"/>
        <end position="1064"/>
    </location>
</feature>
<dbReference type="Proteomes" id="UP000037136">
    <property type="component" value="Unassembled WGS sequence"/>
</dbReference>
<reference evidence="2 3" key="2">
    <citation type="journal article" date="2017" name="Sci. Rep.">
        <title>Ant-infecting Ophiocordyceps genomes reveal a high diversity of potential behavioral manipulation genes and a possible major role for enterotoxins.</title>
        <authorList>
            <person name="de Bekker C."/>
            <person name="Ohm R.A."/>
            <person name="Evans H.C."/>
            <person name="Brachmann A."/>
            <person name="Hughes D.P."/>
        </authorList>
    </citation>
    <scope>NUCLEOTIDE SEQUENCE [LARGE SCALE GENOMIC DNA]</scope>
    <source>
        <strain evidence="2 3">SC16a</strain>
    </source>
</reference>
<feature type="compositionally biased region" description="Polar residues" evidence="1">
    <location>
        <begin position="709"/>
        <end position="720"/>
    </location>
</feature>
<feature type="compositionally biased region" description="Low complexity" evidence="1">
    <location>
        <begin position="1210"/>
        <end position="1225"/>
    </location>
</feature>
<keyword evidence="3" id="KW-1185">Reference proteome</keyword>
<feature type="region of interest" description="Disordered" evidence="1">
    <location>
        <begin position="795"/>
        <end position="851"/>
    </location>
</feature>
<gene>
    <name evidence="2" type="ORF">XA68_10971</name>
</gene>
<feature type="region of interest" description="Disordered" evidence="1">
    <location>
        <begin position="106"/>
        <end position="622"/>
    </location>
</feature>
<feature type="compositionally biased region" description="Polar residues" evidence="1">
    <location>
        <begin position="414"/>
        <end position="437"/>
    </location>
</feature>
<feature type="compositionally biased region" description="Low complexity" evidence="1">
    <location>
        <begin position="1243"/>
        <end position="1273"/>
    </location>
</feature>
<dbReference type="EMBL" id="LAZP02000013">
    <property type="protein sequence ID" value="PFH62955.1"/>
    <property type="molecule type" value="Genomic_DNA"/>
</dbReference>
<feature type="compositionally biased region" description="Basic and acidic residues" evidence="1">
    <location>
        <begin position="659"/>
        <end position="668"/>
    </location>
</feature>
<dbReference type="STRING" id="268505.A0A2A9PN86"/>
<feature type="region of interest" description="Disordered" evidence="1">
    <location>
        <begin position="1"/>
        <end position="94"/>
    </location>
</feature>
<name>A0A2A9PN86_OPHUN</name>
<feature type="compositionally biased region" description="Polar residues" evidence="1">
    <location>
        <begin position="494"/>
        <end position="540"/>
    </location>
</feature>
<evidence type="ECO:0000256" key="1">
    <source>
        <dbReference type="SAM" id="MobiDB-lite"/>
    </source>
</evidence>
<feature type="compositionally biased region" description="Polar residues" evidence="1">
    <location>
        <begin position="219"/>
        <end position="231"/>
    </location>
</feature>
<feature type="compositionally biased region" description="Basic and acidic residues" evidence="1">
    <location>
        <begin position="547"/>
        <end position="561"/>
    </location>
</feature>
<accession>A0A2A9PN86</accession>
<evidence type="ECO:0000313" key="3">
    <source>
        <dbReference type="Proteomes" id="UP000037136"/>
    </source>
</evidence>
<feature type="compositionally biased region" description="Polar residues" evidence="1">
    <location>
        <begin position="278"/>
        <end position="302"/>
    </location>
</feature>
<feature type="compositionally biased region" description="Polar residues" evidence="1">
    <location>
        <begin position="688"/>
        <end position="700"/>
    </location>
</feature>
<feature type="region of interest" description="Disordered" evidence="1">
    <location>
        <begin position="652"/>
        <end position="723"/>
    </location>
</feature>
<feature type="compositionally biased region" description="Basic residues" evidence="1">
    <location>
        <begin position="1"/>
        <end position="11"/>
    </location>
</feature>
<proteinExistence type="predicted"/>
<sequence length="1292" mass="139694">MDRRASARRRPLPGSSSPQSTPEDRLPSPASPEVPSVSTPQTANRRGSKQHNLNLSSPNPIRSQAGTKRRSRTMDGFDDFAEDGSPVKGGHSLRKRTRVSYYNMEHNLEDTDDEPIVPSSSSVSARGKKRKSDLTDLTENVHSHPPKKRGNSVGDEGIMTRRNTVRKNADAKSYQQDEDVKDTIEVGISFSDLDEAESRPRGSSPPSKLTASEGPTPVDGNTSSNAQQPVSDTVADAVTLPEPAVSLDASEPSMLPQSEIVNSSQQEQKVDAPAAVSFTETVVNTPREYQQDPSFSSWSDLPSTADPFNSPRLREESLGTGESPRQPANDDGSGRDVAEGDVSALVSATEVQQPEEKEPQQVAATEVQQPKTGEIQKSGATDIQQLEATETQQPEAIDIQQSEATEAQKPVATEAQQPEPTEIQQFDATETQQSEATEVQKPEATEAQQPEPVVTQQPKPTEFQQSAVTEIQQSAVTEIQQSEATETQKPEATDIQQSEATDIQQSEATEAQQPEPTEIQQLEATEVQQFETTETAQPESETALDPLAEKAIDKGQPDSEQSHTNATQVDADDASKGDHLVEQPTLDVANGTEPTPPISATPEANANMASKSDGLSVLNQPDIRQHVRTVPAQVQISDPRWAHLRPYINDEYQMYPCPEPKRKGKGEVGETAAQRAAASGGKDGTDDAQGSDSAEPTAANSPVAAATEENGSNGSAADTQDPTEKPILFKCRKLQDPAVYASALANYKQMPTEELWQTLNVINMAMLEWQIEYQDQVKLVQDHENARKRLEADTRYESKTRDLSVAGPHHMEPDFVVKKHGRKSKGDKESKESKEKDKDKETEGDTRWMQSQDRIMANSFYFAYDPHPSRIGHQDMENRDVEGALGPQRLLRGQPKQTLKACEAGKEEVKGKRTRKPVQHFDPAPKQASRSGTPAPAKPGRKKQAAVSVKAVPTVEPRQKAVAGKKRAASPPDDEDTPHKGGKRRRARGYGAKEAGATVAEEDSTPPTTDAPTARRGKKTSKSFKTEQTEAEQAREGDGQPKRHVLTLKIPKSKNASEQSSAETDSGDSRPSTASSESSSHTVESSYSFRPKRQKRFRDEPDEPDVVDQSPPKKRGKRAGAQQAAVDAAATGEAGSAPGNRKVSKIKVVSKSGASRNGAPATRPPAAGEGEDRPPKDYKSMTKSEKMSASMKSRWANGNMAGAVEKRKATLAAKKAALAAAAEQKAGGGAPKTAKARPSKTLTQAQQQSQQTQTQQASQQTQEQTQEQAQQQQDGDAEEGSEASSVAGCAPD</sequence>
<feature type="compositionally biased region" description="Low complexity" evidence="1">
    <location>
        <begin position="1069"/>
        <end position="1088"/>
    </location>
</feature>
<feature type="compositionally biased region" description="Low complexity" evidence="1">
    <location>
        <begin position="1005"/>
        <end position="1014"/>
    </location>
</feature>
<feature type="compositionally biased region" description="Polar residues" evidence="1">
    <location>
        <begin position="378"/>
        <end position="405"/>
    </location>
</feature>
<feature type="compositionally biased region" description="Polar residues" evidence="1">
    <location>
        <begin position="41"/>
        <end position="66"/>
    </location>
</feature>
<feature type="compositionally biased region" description="Basic and acidic residues" evidence="1">
    <location>
        <begin position="1170"/>
        <end position="1186"/>
    </location>
</feature>
<dbReference type="OrthoDB" id="4115400at2759"/>
<feature type="compositionally biased region" description="Polar residues" evidence="1">
    <location>
        <begin position="255"/>
        <end position="267"/>
    </location>
</feature>